<accession>A0ABT6XDJ6</accession>
<dbReference type="EMBL" id="JASGBI010000001">
    <property type="protein sequence ID" value="MDI9237993.1"/>
    <property type="molecule type" value="Genomic_DNA"/>
</dbReference>
<dbReference type="InterPro" id="IPR036761">
    <property type="entry name" value="TTHA0802/YceI-like_sf"/>
</dbReference>
<dbReference type="InterPro" id="IPR007372">
    <property type="entry name" value="Lipid/polyisoprenoid-bd_YceI"/>
</dbReference>
<keyword evidence="4" id="KW-1185">Reference proteome</keyword>
<proteinExistence type="predicted"/>
<evidence type="ECO:0000313" key="4">
    <source>
        <dbReference type="Proteomes" id="UP001321580"/>
    </source>
</evidence>
<name>A0ABT6XDJ6_9GAMM</name>
<evidence type="ECO:0000313" key="3">
    <source>
        <dbReference type="EMBL" id="MDI9237993.1"/>
    </source>
</evidence>
<protein>
    <submittedName>
        <fullName evidence="3">YceI family protein</fullName>
    </submittedName>
</protein>
<gene>
    <name evidence="3" type="ORF">QLQ15_03620</name>
</gene>
<feature type="chain" id="PRO_5045918498" evidence="1">
    <location>
        <begin position="25"/>
        <end position="208"/>
    </location>
</feature>
<feature type="signal peptide" evidence="1">
    <location>
        <begin position="1"/>
        <end position="24"/>
    </location>
</feature>
<dbReference type="SUPFAM" id="SSF101874">
    <property type="entry name" value="YceI-like"/>
    <property type="match status" value="1"/>
</dbReference>
<evidence type="ECO:0000256" key="1">
    <source>
        <dbReference type="SAM" id="SignalP"/>
    </source>
</evidence>
<keyword evidence="1" id="KW-0732">Signal</keyword>
<dbReference type="PANTHER" id="PTHR34406">
    <property type="entry name" value="PROTEIN YCEI"/>
    <property type="match status" value="1"/>
</dbReference>
<evidence type="ECO:0000259" key="2">
    <source>
        <dbReference type="SMART" id="SM00867"/>
    </source>
</evidence>
<sequence>MTSSLRFSAFLLSCVLSTLGSASAQQAPAPLLADASVGAPPADIRLFDPAHTRFGFELRTRWGQRVAGEFPKYEGEVTHLPDGRHKVRIVLATAGVVVSDSPRYTTVARGPSFFDAARFPYIEFVSDPHPESLIRTGGRMRGRLSMHGVSRVETFYLDPAECDTPGKDCDVVASGSISRDDYGLDGWHFALVDRVRFSLRVRVLEPTP</sequence>
<dbReference type="Proteomes" id="UP001321580">
    <property type="component" value="Unassembled WGS sequence"/>
</dbReference>
<organism evidence="3 4">
    <name type="scientific">Lysobacter stagni</name>
    <dbReference type="NCBI Taxonomy" id="3045172"/>
    <lineage>
        <taxon>Bacteria</taxon>
        <taxon>Pseudomonadati</taxon>
        <taxon>Pseudomonadota</taxon>
        <taxon>Gammaproteobacteria</taxon>
        <taxon>Lysobacterales</taxon>
        <taxon>Lysobacteraceae</taxon>
        <taxon>Lysobacter</taxon>
    </lineage>
</organism>
<dbReference type="RefSeq" id="WP_283211485.1">
    <property type="nucleotide sequence ID" value="NZ_JASGBI010000001.1"/>
</dbReference>
<feature type="domain" description="Lipid/polyisoprenoid-binding YceI-like" evidence="2">
    <location>
        <begin position="44"/>
        <end position="204"/>
    </location>
</feature>
<comment type="caution">
    <text evidence="3">The sequence shown here is derived from an EMBL/GenBank/DDBJ whole genome shotgun (WGS) entry which is preliminary data.</text>
</comment>
<dbReference type="SMART" id="SM00867">
    <property type="entry name" value="YceI"/>
    <property type="match status" value="1"/>
</dbReference>
<reference evidence="3 4" key="1">
    <citation type="submission" date="2023-05" db="EMBL/GenBank/DDBJ databases">
        <title>Lysobacter sp. strain LF1 Genome sequencing and assembly.</title>
        <authorList>
            <person name="Jung Y."/>
        </authorList>
    </citation>
    <scope>NUCLEOTIDE SEQUENCE [LARGE SCALE GENOMIC DNA]</scope>
    <source>
        <strain evidence="3 4">LF1</strain>
    </source>
</reference>
<dbReference type="PANTHER" id="PTHR34406:SF1">
    <property type="entry name" value="PROTEIN YCEI"/>
    <property type="match status" value="1"/>
</dbReference>
<dbReference type="Pfam" id="PF04264">
    <property type="entry name" value="YceI"/>
    <property type="match status" value="1"/>
</dbReference>
<dbReference type="Gene3D" id="2.40.128.110">
    <property type="entry name" value="Lipid/polyisoprenoid-binding, YceI-like"/>
    <property type="match status" value="1"/>
</dbReference>